<dbReference type="Proteomes" id="UP000286045">
    <property type="component" value="Unassembled WGS sequence"/>
</dbReference>
<dbReference type="GO" id="GO:0003723">
    <property type="term" value="F:RNA binding"/>
    <property type="evidence" value="ECO:0007669"/>
    <property type="project" value="UniProtKB-KW"/>
</dbReference>
<name>A0A439D4M1_9PEZI</name>
<evidence type="ECO:0000256" key="7">
    <source>
        <dbReference type="ARBA" id="ARBA00022801"/>
    </source>
</evidence>
<evidence type="ECO:0000256" key="8">
    <source>
        <dbReference type="ARBA" id="ARBA00022884"/>
    </source>
</evidence>
<dbReference type="GO" id="GO:0006338">
    <property type="term" value="P:chromatin remodeling"/>
    <property type="evidence" value="ECO:0007669"/>
    <property type="project" value="UniProtKB-ARBA"/>
</dbReference>
<feature type="domain" description="Chromo" evidence="12">
    <location>
        <begin position="672"/>
        <end position="733"/>
    </location>
</feature>
<feature type="region of interest" description="Disordered" evidence="11">
    <location>
        <begin position="734"/>
        <end position="756"/>
    </location>
</feature>
<dbReference type="Pfam" id="PF00385">
    <property type="entry name" value="Chromo"/>
    <property type="match status" value="1"/>
</dbReference>
<dbReference type="InterPro" id="IPR016197">
    <property type="entry name" value="Chromo-like_dom_sf"/>
</dbReference>
<dbReference type="InterPro" id="IPR001584">
    <property type="entry name" value="Integrase_cat-core"/>
</dbReference>
<dbReference type="SUPFAM" id="SSF56672">
    <property type="entry name" value="DNA/RNA polymerases"/>
    <property type="match status" value="1"/>
</dbReference>
<comment type="subcellular location">
    <subcellularLocation>
        <location evidence="1">Mitochondrion</location>
    </subcellularLocation>
</comment>
<dbReference type="InterPro" id="IPR000953">
    <property type="entry name" value="Chromo/chromo_shadow_dom"/>
</dbReference>
<dbReference type="SUPFAM" id="SSF53098">
    <property type="entry name" value="Ribonuclease H-like"/>
    <property type="match status" value="1"/>
</dbReference>
<dbReference type="SMART" id="SM00298">
    <property type="entry name" value="CHROMO"/>
    <property type="match status" value="1"/>
</dbReference>
<dbReference type="PANTHER" id="PTHR37984:SF5">
    <property type="entry name" value="PROTEIN NYNRIN-LIKE"/>
    <property type="match status" value="1"/>
</dbReference>
<keyword evidence="7" id="KW-0378">Hydrolase</keyword>
<dbReference type="PANTHER" id="PTHR37984">
    <property type="entry name" value="PROTEIN CBG26694"/>
    <property type="match status" value="1"/>
</dbReference>
<dbReference type="PROSITE" id="PS50994">
    <property type="entry name" value="INTEGRASE"/>
    <property type="match status" value="1"/>
</dbReference>
<evidence type="ECO:0000256" key="6">
    <source>
        <dbReference type="ARBA" id="ARBA00022759"/>
    </source>
</evidence>
<dbReference type="GO" id="GO:0004519">
    <property type="term" value="F:endonuclease activity"/>
    <property type="evidence" value="ECO:0007669"/>
    <property type="project" value="UniProtKB-KW"/>
</dbReference>
<dbReference type="Gene3D" id="2.40.50.40">
    <property type="match status" value="1"/>
</dbReference>
<dbReference type="Gene3D" id="3.30.70.270">
    <property type="match status" value="1"/>
</dbReference>
<dbReference type="GO" id="GO:0003964">
    <property type="term" value="F:RNA-directed DNA polymerase activity"/>
    <property type="evidence" value="ECO:0007669"/>
    <property type="project" value="UniProtKB-KW"/>
</dbReference>
<dbReference type="InterPro" id="IPR041373">
    <property type="entry name" value="RT_RNaseH"/>
</dbReference>
<dbReference type="Gene3D" id="3.30.420.10">
    <property type="entry name" value="Ribonuclease H-like superfamily/Ribonuclease H"/>
    <property type="match status" value="1"/>
</dbReference>
<dbReference type="Pfam" id="PF24626">
    <property type="entry name" value="SH3_Tf2-1"/>
    <property type="match status" value="1"/>
</dbReference>
<evidence type="ECO:0000256" key="10">
    <source>
        <dbReference type="ARBA" id="ARBA00023128"/>
    </source>
</evidence>
<dbReference type="InterPro" id="IPR050951">
    <property type="entry name" value="Retrovirus_Pol_polyprotein"/>
</dbReference>
<comment type="caution">
    <text evidence="14">The sequence shown here is derived from an EMBL/GenBank/DDBJ whole genome shotgun (WGS) entry which is preliminary data.</text>
</comment>
<evidence type="ECO:0000256" key="3">
    <source>
        <dbReference type="ARBA" id="ARBA00022679"/>
    </source>
</evidence>
<evidence type="ECO:0000313" key="15">
    <source>
        <dbReference type="Proteomes" id="UP000286045"/>
    </source>
</evidence>
<dbReference type="GO" id="GO:0005634">
    <property type="term" value="C:nucleus"/>
    <property type="evidence" value="ECO:0007669"/>
    <property type="project" value="UniProtKB-ARBA"/>
</dbReference>
<reference evidence="14 15" key="1">
    <citation type="submission" date="2018-12" db="EMBL/GenBank/DDBJ databases">
        <title>Draft genome sequence of Xylaria grammica IHI A82.</title>
        <authorList>
            <person name="Buettner E."/>
            <person name="Kellner H."/>
        </authorList>
    </citation>
    <scope>NUCLEOTIDE SEQUENCE [LARGE SCALE GENOMIC DNA]</scope>
    <source>
        <strain evidence="14 15">IHI A82</strain>
    </source>
</reference>
<evidence type="ECO:0000256" key="1">
    <source>
        <dbReference type="ARBA" id="ARBA00004173"/>
    </source>
</evidence>
<dbReference type="CDD" id="cd00024">
    <property type="entry name" value="CD_CSD"/>
    <property type="match status" value="1"/>
</dbReference>
<keyword evidence="10" id="KW-0496">Mitochondrion</keyword>
<dbReference type="InterPro" id="IPR036397">
    <property type="entry name" value="RNaseH_sf"/>
</dbReference>
<keyword evidence="3" id="KW-0808">Transferase</keyword>
<dbReference type="PROSITE" id="PS50013">
    <property type="entry name" value="CHROMO_2"/>
    <property type="match status" value="1"/>
</dbReference>
<keyword evidence="15" id="KW-1185">Reference proteome</keyword>
<gene>
    <name evidence="14" type="ORF">EKO27_g5767</name>
</gene>
<dbReference type="InterPro" id="IPR043502">
    <property type="entry name" value="DNA/RNA_pol_sf"/>
</dbReference>
<accession>A0A439D4M1</accession>
<dbReference type="GO" id="GO:0015074">
    <property type="term" value="P:DNA integration"/>
    <property type="evidence" value="ECO:0007669"/>
    <property type="project" value="InterPro"/>
</dbReference>
<keyword evidence="5" id="KW-0540">Nuclease</keyword>
<keyword evidence="9" id="KW-0695">RNA-directed DNA polymerase</keyword>
<evidence type="ECO:0000256" key="5">
    <source>
        <dbReference type="ARBA" id="ARBA00022722"/>
    </source>
</evidence>
<dbReference type="Pfam" id="PF17917">
    <property type="entry name" value="RT_RNaseH"/>
    <property type="match status" value="1"/>
</dbReference>
<dbReference type="InterPro" id="IPR056924">
    <property type="entry name" value="SH3_Tf2-1"/>
</dbReference>
<evidence type="ECO:0000313" key="14">
    <source>
        <dbReference type="EMBL" id="RWA09357.1"/>
    </source>
</evidence>
<evidence type="ECO:0008006" key="16">
    <source>
        <dbReference type="Google" id="ProtNLM"/>
    </source>
</evidence>
<evidence type="ECO:0000259" key="12">
    <source>
        <dbReference type="PROSITE" id="PS50013"/>
    </source>
</evidence>
<dbReference type="SUPFAM" id="SSF54160">
    <property type="entry name" value="Chromo domain-like"/>
    <property type="match status" value="1"/>
</dbReference>
<dbReference type="STRING" id="363999.A0A439D4M1"/>
<evidence type="ECO:0000256" key="2">
    <source>
        <dbReference type="ARBA" id="ARBA00011353"/>
    </source>
</evidence>
<protein>
    <recommendedName>
        <fullName evidence="16">Chromo domain-containing protein</fullName>
    </recommendedName>
</protein>
<dbReference type="InterPro" id="IPR023780">
    <property type="entry name" value="Chromo_domain"/>
</dbReference>
<evidence type="ECO:0000256" key="4">
    <source>
        <dbReference type="ARBA" id="ARBA00022695"/>
    </source>
</evidence>
<dbReference type="InterPro" id="IPR043128">
    <property type="entry name" value="Rev_trsase/Diguanyl_cyclase"/>
</dbReference>
<proteinExistence type="predicted"/>
<organism evidence="14 15">
    <name type="scientific">Xylaria grammica</name>
    <dbReference type="NCBI Taxonomy" id="363999"/>
    <lineage>
        <taxon>Eukaryota</taxon>
        <taxon>Fungi</taxon>
        <taxon>Dikarya</taxon>
        <taxon>Ascomycota</taxon>
        <taxon>Pezizomycotina</taxon>
        <taxon>Sordariomycetes</taxon>
        <taxon>Xylariomycetidae</taxon>
        <taxon>Xylariales</taxon>
        <taxon>Xylariaceae</taxon>
        <taxon>Xylaria</taxon>
    </lineage>
</organism>
<evidence type="ECO:0000256" key="11">
    <source>
        <dbReference type="SAM" id="MobiDB-lite"/>
    </source>
</evidence>
<dbReference type="AlphaFoldDB" id="A0A439D4M1"/>
<comment type="subunit">
    <text evidence="2">Component of the NuA4 histone acetyltransferase complex.</text>
</comment>
<sequence>MFREKNIAFLAKKSFLGYPSVELLGFRVDGLGISTPEEKLAAFRNLAFPSQLKALEKYIGATGFLRPLLPYYAKIMEPLQRRKTALLNEGRQKGLIESKNPGKRMAYCKSTWYEPTEEEKAAFEAIQDLICRNTLIYHHDPDKQLYMQVDASLERGFGVMLFHIKDGYKWEPDVMVPGAQVLPTMFLSRCVSQPELRYGPSEMEVACVVWACKRLRTTVEACRDPVIVLTDHSSTKGIVDQTNMNTTSTDRANKRLINASIYLSQYGLQVYHILGRRNFVPDALSCLQADSDELDENGKIKRSDEVAVLDDIWFNEVITEAILDDSVRDEIAADYLKDPKYSRILQTLRDDNEDVENFFRPGYPFAVVKKLLYNVDRKGTYRLCIPRDQIGKFLASAHDDKHYFGRERMMQNLEGYSIYAKTRKGVPTGLISDRDSKFTSDFWSGMWKTFGSRLLMTTAYHPQGDGLSERKNQTVEIAMRYYTFEHPDRPWVDVLPALQWNLNSAYSAPIKSSPHEQLFGFRLPGPNNILTQVDTTSYEDIRFLREHLRKDAELAMDFAASRAKYFYDRKHKLMEFNVRDEVYLKLHDGYHLPGRPSKKYSQQRAGPWKVLERVGRLSYRLDLPETFEIYPVVSIAHLSPGRKGEDPFHRSIPVPGPVLDDQPDSEEEGESFEIETILKHRLDRQRTGFQYLVKWKGYGHEDNWWRSEWQLRNSKDLVEEYWVRKGGREALPLIDNAKGPVKRGRGRPRKDQIKKD</sequence>
<feature type="domain" description="Integrase catalytic" evidence="13">
    <location>
        <begin position="409"/>
        <end position="522"/>
    </location>
</feature>
<dbReference type="InterPro" id="IPR012337">
    <property type="entry name" value="RNaseH-like_sf"/>
</dbReference>
<dbReference type="GO" id="GO:0005739">
    <property type="term" value="C:mitochondrion"/>
    <property type="evidence" value="ECO:0007669"/>
    <property type="project" value="UniProtKB-SubCell"/>
</dbReference>
<dbReference type="EMBL" id="RYZI01000158">
    <property type="protein sequence ID" value="RWA09357.1"/>
    <property type="molecule type" value="Genomic_DNA"/>
</dbReference>
<evidence type="ECO:0000259" key="13">
    <source>
        <dbReference type="PROSITE" id="PS50994"/>
    </source>
</evidence>
<keyword evidence="6" id="KW-0255">Endonuclease</keyword>
<keyword evidence="8" id="KW-0694">RNA-binding</keyword>
<evidence type="ECO:0000256" key="9">
    <source>
        <dbReference type="ARBA" id="ARBA00022918"/>
    </source>
</evidence>
<keyword evidence="4" id="KW-0548">Nucleotidyltransferase</keyword>
<dbReference type="GO" id="GO:0016787">
    <property type="term" value="F:hydrolase activity"/>
    <property type="evidence" value="ECO:0007669"/>
    <property type="project" value="UniProtKB-KW"/>
</dbReference>